<keyword evidence="8 11" id="KW-0798">TonB box</keyword>
<evidence type="ECO:0000256" key="4">
    <source>
        <dbReference type="ARBA" id="ARBA00022496"/>
    </source>
</evidence>
<dbReference type="Pfam" id="PF00593">
    <property type="entry name" value="TonB_dep_Rec_b-barrel"/>
    <property type="match status" value="1"/>
</dbReference>
<keyword evidence="7" id="KW-0406">Ion transport</keyword>
<evidence type="ECO:0000313" key="16">
    <source>
        <dbReference type="Proteomes" id="UP000012164"/>
    </source>
</evidence>
<dbReference type="PANTHER" id="PTHR32552:SF81">
    <property type="entry name" value="TONB-DEPENDENT OUTER MEMBRANE RECEPTOR"/>
    <property type="match status" value="1"/>
</dbReference>
<dbReference type="Gene3D" id="2.170.130.10">
    <property type="entry name" value="TonB-dependent receptor, plug domain"/>
    <property type="match status" value="1"/>
</dbReference>
<protein>
    <submittedName>
        <fullName evidence="15">TonB-dependent receptor</fullName>
    </submittedName>
</protein>
<dbReference type="InterPro" id="IPR036942">
    <property type="entry name" value="Beta-barrel_TonB_sf"/>
</dbReference>
<keyword evidence="15" id="KW-0675">Receptor</keyword>
<evidence type="ECO:0000313" key="15">
    <source>
        <dbReference type="EMBL" id="EMJ35818.1"/>
    </source>
</evidence>
<dbReference type="GO" id="GO:0006826">
    <property type="term" value="P:iron ion transport"/>
    <property type="evidence" value="ECO:0007669"/>
    <property type="project" value="UniProtKB-KW"/>
</dbReference>
<dbReference type="Proteomes" id="UP000012164">
    <property type="component" value="Unassembled WGS sequence"/>
</dbReference>
<dbReference type="InterPro" id="IPR037066">
    <property type="entry name" value="Plug_dom_sf"/>
</dbReference>
<accession>A0A0F6ICP3</accession>
<gene>
    <name evidence="15" type="ORF">LEP1GSC079_0668</name>
</gene>
<comment type="caution">
    <text evidence="15">The sequence shown here is derived from an EMBL/GenBank/DDBJ whole genome shotgun (WGS) entry which is preliminary data.</text>
</comment>
<comment type="subcellular location">
    <subcellularLocation>
        <location evidence="1">Cell outer membrane</location>
        <topology evidence="1">Multi-pass membrane protein</topology>
    </subcellularLocation>
</comment>
<evidence type="ECO:0000259" key="14">
    <source>
        <dbReference type="Pfam" id="PF07715"/>
    </source>
</evidence>
<comment type="similarity">
    <text evidence="11">Belongs to the TonB-dependent receptor family.</text>
</comment>
<evidence type="ECO:0000256" key="5">
    <source>
        <dbReference type="ARBA" id="ARBA00022692"/>
    </source>
</evidence>
<dbReference type="InterPro" id="IPR000531">
    <property type="entry name" value="Beta-barrel_TonB"/>
</dbReference>
<evidence type="ECO:0000256" key="2">
    <source>
        <dbReference type="ARBA" id="ARBA00022448"/>
    </source>
</evidence>
<evidence type="ECO:0000256" key="8">
    <source>
        <dbReference type="ARBA" id="ARBA00023077"/>
    </source>
</evidence>
<feature type="domain" description="TonB-dependent receptor-like beta-barrel" evidence="13">
    <location>
        <begin position="482"/>
        <end position="852"/>
    </location>
</feature>
<evidence type="ECO:0000256" key="7">
    <source>
        <dbReference type="ARBA" id="ARBA00023065"/>
    </source>
</evidence>
<evidence type="ECO:0000256" key="9">
    <source>
        <dbReference type="ARBA" id="ARBA00023136"/>
    </source>
</evidence>
<proteinExistence type="inferred from homology"/>
<keyword evidence="3" id="KW-1134">Transmembrane beta strand</keyword>
<evidence type="ECO:0000256" key="3">
    <source>
        <dbReference type="ARBA" id="ARBA00022452"/>
    </source>
</evidence>
<sequence length="901" mass="102980">MILRMKLIYKILILFLKDFCFRFLVFDFLSKKIYLVLFWVRSFETLLELISEFQKCKKTNLNIIKSSRFWNGFLKTKSFQKVFLFQKMRILGSWFVFVNKSLFRNLRTYFRNLWCGNSYRNLATEKSFKFGDSALRDITCGNYCILLRTCPKTSRCGNSHKNLTILELLESSQITKCDGFCRNHCVLLKISKELSCKFFKVLGQVLKIFRGFVDDFFGVLKITPKWILKIISIFFISNVIMAQEPNTEKEEIKKKEIVVTGKADFTNLNSASEDTVRSEQIRSRPISRTGEIAEFVPGMIATQHSGSGKGNQYFLRGFNLDHGTDFASHVSGIPINNPSHGHGQGYTDLSFLIPELIEEIKFKKGVYSAEEGNFSSAGSMNVSYFRSLQKGIVSLEGGTLGYARALVAKSYTIGRGSLLYALETSHYDGPWTVKENYKKVNGVVSYSGGDEQNGYRILAMGYRGNWHTTHQIPKRAIGHELRRFDTVDPTDGGFTNRASISGEAQHTDKNTHAKILIYGLYNDLSLFSNTTYYLDDPIRGDQIEQTDRRTVSGLKSSYKIRSVWDEIKFENLFGFQMRRDFIRNALYHTEKRAELDIVRSNQIIETNISVYYESKIHWSSKIRTIIGLRGDQFQFHVDDRNSELNDRKRFSTANPKGGIVFGPWLNTEIYLNAGRGFHTNDARGLTNKENTFTPIVRSYGGEFGVRSMVFENWKTVLSLWQLDLDSELIFEGDSASIVASRSSTRRGVEWSNYFEPIKGLILDSEVSISRSRFRGDESTGNFIPGSIEHVYSGGIALKETNGFFGSIRGRYFGPRALIEDNSVRSPPTTLFNFQIGKKFNDVWSIVFEIMNIQNAKVSDIDYYYASRLKSESEGPDEGGYNDIHTRPASPRSIRFGVRASF</sequence>
<name>A0A0F6ICP3_LEPIR</name>
<dbReference type="AntiFam" id="ANF00056">
    <property type="entry name" value="Translation of DNA repeat"/>
</dbReference>
<keyword evidence="5 12" id="KW-0812">Transmembrane</keyword>
<evidence type="ECO:0000256" key="12">
    <source>
        <dbReference type="SAM" id="Phobius"/>
    </source>
</evidence>
<dbReference type="GO" id="GO:0009279">
    <property type="term" value="C:cell outer membrane"/>
    <property type="evidence" value="ECO:0007669"/>
    <property type="project" value="UniProtKB-SubCell"/>
</dbReference>
<dbReference type="PANTHER" id="PTHR32552">
    <property type="entry name" value="FERRICHROME IRON RECEPTOR-RELATED"/>
    <property type="match status" value="1"/>
</dbReference>
<reference evidence="15 16" key="1">
    <citation type="submission" date="2013-01" db="EMBL/GenBank/DDBJ databases">
        <authorList>
            <person name="Harkins D.M."/>
            <person name="Durkin A.S."/>
            <person name="Brinkac L.M."/>
            <person name="Haft D.H."/>
            <person name="Selengut J.D."/>
            <person name="Sanka R."/>
            <person name="DePew J."/>
            <person name="Purushe J."/>
            <person name="Peacock S.J."/>
            <person name="Thaipadungpanit J."/>
            <person name="Wuthiekanun V.W."/>
            <person name="Day N.P."/>
            <person name="Vinetz J.M."/>
            <person name="Sutton G.G."/>
            <person name="Nierman W.C."/>
            <person name="Fouts D.E."/>
        </authorList>
    </citation>
    <scope>NUCLEOTIDE SEQUENCE [LARGE SCALE GENOMIC DNA]</scope>
    <source>
        <strain evidence="15 16">FPW1039</strain>
    </source>
</reference>
<organism evidence="15 16">
    <name type="scientific">Leptospira interrogans str. FPW1039</name>
    <dbReference type="NCBI Taxonomy" id="1193040"/>
    <lineage>
        <taxon>Bacteria</taxon>
        <taxon>Pseudomonadati</taxon>
        <taxon>Spirochaetota</taxon>
        <taxon>Spirochaetia</taxon>
        <taxon>Leptospirales</taxon>
        <taxon>Leptospiraceae</taxon>
        <taxon>Leptospira</taxon>
    </lineage>
</organism>
<keyword evidence="4" id="KW-0410">Iron transport</keyword>
<dbReference type="Gene3D" id="2.40.170.20">
    <property type="entry name" value="TonB-dependent receptor, beta-barrel domain"/>
    <property type="match status" value="1"/>
</dbReference>
<keyword evidence="12" id="KW-1133">Transmembrane helix</keyword>
<feature type="transmembrane region" description="Helical" evidence="12">
    <location>
        <begin position="7"/>
        <end position="26"/>
    </location>
</feature>
<dbReference type="AlphaFoldDB" id="A0A0F6ICP3"/>
<evidence type="ECO:0000256" key="6">
    <source>
        <dbReference type="ARBA" id="ARBA00023004"/>
    </source>
</evidence>
<evidence type="ECO:0000256" key="10">
    <source>
        <dbReference type="ARBA" id="ARBA00023237"/>
    </source>
</evidence>
<keyword evidence="2" id="KW-0813">Transport</keyword>
<dbReference type="Pfam" id="PF07715">
    <property type="entry name" value="Plug"/>
    <property type="match status" value="1"/>
</dbReference>
<keyword evidence="9 11" id="KW-0472">Membrane</keyword>
<evidence type="ECO:0000259" key="13">
    <source>
        <dbReference type="Pfam" id="PF00593"/>
    </source>
</evidence>
<feature type="domain" description="TonB-dependent receptor plug" evidence="14">
    <location>
        <begin position="271"/>
        <end position="378"/>
    </location>
</feature>
<keyword evidence="6" id="KW-0408">Iron</keyword>
<keyword evidence="10" id="KW-0998">Cell outer membrane</keyword>
<evidence type="ECO:0000256" key="11">
    <source>
        <dbReference type="RuleBase" id="RU003357"/>
    </source>
</evidence>
<dbReference type="EMBL" id="AKWR02000151">
    <property type="protein sequence ID" value="EMJ35818.1"/>
    <property type="molecule type" value="Genomic_DNA"/>
</dbReference>
<dbReference type="SUPFAM" id="SSF56935">
    <property type="entry name" value="Porins"/>
    <property type="match status" value="1"/>
</dbReference>
<evidence type="ECO:0000256" key="1">
    <source>
        <dbReference type="ARBA" id="ARBA00004571"/>
    </source>
</evidence>
<dbReference type="InterPro" id="IPR039426">
    <property type="entry name" value="TonB-dep_rcpt-like"/>
</dbReference>
<dbReference type="InterPro" id="IPR012910">
    <property type="entry name" value="Plug_dom"/>
</dbReference>